<sequence length="99" mass="10884">MWGPPDVDALATGVGKDGENEGEGICEVAEDRDAISAVDSVHRRLYPIRRQTTETKVGRSTCVTGMWGHGSDTAQYRGGLSSVPMVSVEERREREMEIF</sequence>
<protein>
    <recommendedName>
        <fullName evidence="4">DUF834 domain-containing protein</fullName>
    </recommendedName>
</protein>
<reference evidence="2" key="1">
    <citation type="submission" date="2015-04" db="UniProtKB">
        <authorList>
            <consortium name="EnsemblPlants"/>
        </authorList>
    </citation>
    <scope>IDENTIFICATION</scope>
</reference>
<reference evidence="2" key="2">
    <citation type="submission" date="2018-05" db="EMBL/GenBank/DDBJ databases">
        <title>OpunRS2 (Oryza punctata Reference Sequence Version 2).</title>
        <authorList>
            <person name="Zhang J."/>
            <person name="Kudrna D."/>
            <person name="Lee S."/>
            <person name="Talag J."/>
            <person name="Welchert J."/>
            <person name="Wing R.A."/>
        </authorList>
    </citation>
    <scope>NUCLEOTIDE SEQUENCE [LARGE SCALE GENOMIC DNA]</scope>
</reference>
<keyword evidence="3" id="KW-1185">Reference proteome</keyword>
<accession>A0A0E0JUU1</accession>
<evidence type="ECO:0000313" key="3">
    <source>
        <dbReference type="Proteomes" id="UP000026962"/>
    </source>
</evidence>
<evidence type="ECO:0000313" key="2">
    <source>
        <dbReference type="EnsemblPlants" id="OPUNC02G01110.1"/>
    </source>
</evidence>
<dbReference type="Gramene" id="OPUNC02G01110.1">
    <property type="protein sequence ID" value="OPUNC02G01110.1"/>
    <property type="gene ID" value="OPUNC02G01110"/>
</dbReference>
<evidence type="ECO:0008006" key="4">
    <source>
        <dbReference type="Google" id="ProtNLM"/>
    </source>
</evidence>
<dbReference type="HOGENOM" id="CLU_2324374_0_0_1"/>
<organism evidence="2">
    <name type="scientific">Oryza punctata</name>
    <name type="common">Red rice</name>
    <dbReference type="NCBI Taxonomy" id="4537"/>
    <lineage>
        <taxon>Eukaryota</taxon>
        <taxon>Viridiplantae</taxon>
        <taxon>Streptophyta</taxon>
        <taxon>Embryophyta</taxon>
        <taxon>Tracheophyta</taxon>
        <taxon>Spermatophyta</taxon>
        <taxon>Magnoliopsida</taxon>
        <taxon>Liliopsida</taxon>
        <taxon>Poales</taxon>
        <taxon>Poaceae</taxon>
        <taxon>BOP clade</taxon>
        <taxon>Oryzoideae</taxon>
        <taxon>Oryzeae</taxon>
        <taxon>Oryzinae</taxon>
        <taxon>Oryza</taxon>
    </lineage>
</organism>
<dbReference type="AlphaFoldDB" id="A0A0E0JUU1"/>
<name>A0A0E0JUU1_ORYPU</name>
<dbReference type="EnsemblPlants" id="OPUNC02G01110.1">
    <property type="protein sequence ID" value="OPUNC02G01110.1"/>
    <property type="gene ID" value="OPUNC02G01110"/>
</dbReference>
<feature type="region of interest" description="Disordered" evidence="1">
    <location>
        <begin position="1"/>
        <end position="22"/>
    </location>
</feature>
<proteinExistence type="predicted"/>
<evidence type="ECO:0000256" key="1">
    <source>
        <dbReference type="SAM" id="MobiDB-lite"/>
    </source>
</evidence>
<dbReference type="Proteomes" id="UP000026962">
    <property type="component" value="Chromosome 2"/>
</dbReference>